<reference evidence="1" key="2">
    <citation type="journal article" date="2015" name="Data Brief">
        <title>Shoot transcriptome of the giant reed, Arundo donax.</title>
        <authorList>
            <person name="Barrero R.A."/>
            <person name="Guerrero F.D."/>
            <person name="Moolhuijzen P."/>
            <person name="Goolsby J.A."/>
            <person name="Tidwell J."/>
            <person name="Bellgard S.E."/>
            <person name="Bellgard M.I."/>
        </authorList>
    </citation>
    <scope>NUCLEOTIDE SEQUENCE</scope>
    <source>
        <tissue evidence="1">Shoot tissue taken approximately 20 cm above the soil surface</tissue>
    </source>
</reference>
<sequence>MWGVGQRIVAAGANLAYFTSCEWGRIKLEIKDFLVSTLLRYPKVESAFFFG</sequence>
<dbReference type="AlphaFoldDB" id="A0A0A9B7M3"/>
<proteinExistence type="predicted"/>
<name>A0A0A9B7M3_ARUDO</name>
<evidence type="ECO:0000313" key="1">
    <source>
        <dbReference type="EMBL" id="JAD59351.1"/>
    </source>
</evidence>
<organism evidence="1">
    <name type="scientific">Arundo donax</name>
    <name type="common">Giant reed</name>
    <name type="synonym">Donax arundinaceus</name>
    <dbReference type="NCBI Taxonomy" id="35708"/>
    <lineage>
        <taxon>Eukaryota</taxon>
        <taxon>Viridiplantae</taxon>
        <taxon>Streptophyta</taxon>
        <taxon>Embryophyta</taxon>
        <taxon>Tracheophyta</taxon>
        <taxon>Spermatophyta</taxon>
        <taxon>Magnoliopsida</taxon>
        <taxon>Liliopsida</taxon>
        <taxon>Poales</taxon>
        <taxon>Poaceae</taxon>
        <taxon>PACMAD clade</taxon>
        <taxon>Arundinoideae</taxon>
        <taxon>Arundineae</taxon>
        <taxon>Arundo</taxon>
    </lineage>
</organism>
<protein>
    <submittedName>
        <fullName evidence="1">Uncharacterized protein</fullName>
    </submittedName>
</protein>
<reference evidence="1" key="1">
    <citation type="submission" date="2014-09" db="EMBL/GenBank/DDBJ databases">
        <authorList>
            <person name="Magalhaes I.L.F."/>
            <person name="Oliveira U."/>
            <person name="Santos F.R."/>
            <person name="Vidigal T.H.D.A."/>
            <person name="Brescovit A.D."/>
            <person name="Santos A.J."/>
        </authorList>
    </citation>
    <scope>NUCLEOTIDE SEQUENCE</scope>
    <source>
        <tissue evidence="1">Shoot tissue taken approximately 20 cm above the soil surface</tissue>
    </source>
</reference>
<dbReference type="EMBL" id="GBRH01238544">
    <property type="protein sequence ID" value="JAD59351.1"/>
    <property type="molecule type" value="Transcribed_RNA"/>
</dbReference>
<accession>A0A0A9B7M3</accession>